<gene>
    <name evidence="2" type="ORF">RW1_070_00010</name>
</gene>
<dbReference type="AlphaFoldDB" id="X0RDQ1"/>
<dbReference type="EMBL" id="BAWF01000070">
    <property type="protein sequence ID" value="GAF49170.1"/>
    <property type="molecule type" value="Genomic_DNA"/>
</dbReference>
<evidence type="ECO:0000256" key="1">
    <source>
        <dbReference type="SAM" id="Phobius"/>
    </source>
</evidence>
<name>X0RDQ1_RHOWR</name>
<evidence type="ECO:0000313" key="3">
    <source>
        <dbReference type="Proteomes" id="UP000019491"/>
    </source>
</evidence>
<keyword evidence="1" id="KW-0812">Transmembrane</keyword>
<keyword evidence="1" id="KW-1133">Transmembrane helix</keyword>
<accession>X0RDQ1</accession>
<evidence type="ECO:0000313" key="2">
    <source>
        <dbReference type="EMBL" id="GAF49170.1"/>
    </source>
</evidence>
<comment type="caution">
    <text evidence="2">The sequence shown here is derived from an EMBL/GenBank/DDBJ whole genome shotgun (WGS) entry which is preliminary data.</text>
</comment>
<reference evidence="2 3" key="1">
    <citation type="submission" date="2014-02" db="EMBL/GenBank/DDBJ databases">
        <title>Whole genome shotgun sequence of Rhodococcus wratislaviensis NBRC 100605.</title>
        <authorList>
            <person name="Hosoyama A."/>
            <person name="Tsuchikane K."/>
            <person name="Yoshida I."/>
            <person name="Ohji S."/>
            <person name="Ichikawa N."/>
            <person name="Yamazoe A."/>
            <person name="Fujita N."/>
        </authorList>
    </citation>
    <scope>NUCLEOTIDE SEQUENCE [LARGE SCALE GENOMIC DNA]</scope>
    <source>
        <strain evidence="2 3">NBRC 100605</strain>
    </source>
</reference>
<sequence length="59" mass="6303">MLSAVRINPNAVAETTSSTRGLRNLYCVRFGFAIVWAGLLALTASTLTPATIACTTRLF</sequence>
<proteinExistence type="predicted"/>
<protein>
    <submittedName>
        <fullName evidence="2">Uncharacterized protein</fullName>
    </submittedName>
</protein>
<keyword evidence="3" id="KW-1185">Reference proteome</keyword>
<dbReference type="Proteomes" id="UP000019491">
    <property type="component" value="Unassembled WGS sequence"/>
</dbReference>
<feature type="transmembrane region" description="Helical" evidence="1">
    <location>
        <begin position="26"/>
        <end position="47"/>
    </location>
</feature>
<organism evidence="2 3">
    <name type="scientific">Rhodococcus wratislaviensis NBRC 100605</name>
    <dbReference type="NCBI Taxonomy" id="1219028"/>
    <lineage>
        <taxon>Bacteria</taxon>
        <taxon>Bacillati</taxon>
        <taxon>Actinomycetota</taxon>
        <taxon>Actinomycetes</taxon>
        <taxon>Mycobacteriales</taxon>
        <taxon>Nocardiaceae</taxon>
        <taxon>Rhodococcus</taxon>
    </lineage>
</organism>
<keyword evidence="1" id="KW-0472">Membrane</keyword>